<sequence>MKALVMVPICPLMLRPGFGSERADEVLLGMEVEFLENAGAGWRRVRTHYGYEGYAHKDCLLAGDSLVERWLERPRAVVLHAVCDVLAQPDIKSPVLLTLPRGAMLAPRGDPDENGWQAVLLPDGRTGYVRQGFLGPYHSVPAYTDEAALRAAVTSSALSYLGAPYRWGGKTPEGIDCSGLTFMAYLLNGVIIWRDARIVEGYPVHPIPPEALRPADLIFFPGHVAMYLGDGRYVHSTARAGSDGVVINSLDPAAPDYRPDLAERITAFGSIF</sequence>
<comment type="similarity">
    <text evidence="1">Belongs to the peptidase C40 family.</text>
</comment>
<gene>
    <name evidence="6" type="ORF">KL86CLO1_10246</name>
</gene>
<dbReference type="EMBL" id="FLUN01000001">
    <property type="protein sequence ID" value="SBV92423.1"/>
    <property type="molecule type" value="Genomic_DNA"/>
</dbReference>
<keyword evidence="4" id="KW-0788">Thiol protease</keyword>
<keyword evidence="3 6" id="KW-0378">Hydrolase</keyword>
<evidence type="ECO:0000256" key="1">
    <source>
        <dbReference type="ARBA" id="ARBA00007074"/>
    </source>
</evidence>
<dbReference type="AlphaFoldDB" id="A0A212IYX5"/>
<feature type="domain" description="NlpC/P60" evidence="5">
    <location>
        <begin position="147"/>
        <end position="269"/>
    </location>
</feature>
<dbReference type="PROSITE" id="PS51935">
    <property type="entry name" value="NLPC_P60"/>
    <property type="match status" value="1"/>
</dbReference>
<name>A0A212IYX5_9FIRM</name>
<dbReference type="EC" id="3.4.22.-" evidence="6"/>
<organism evidence="6">
    <name type="scientific">uncultured Eubacteriales bacterium</name>
    <dbReference type="NCBI Taxonomy" id="172733"/>
    <lineage>
        <taxon>Bacteria</taxon>
        <taxon>Bacillati</taxon>
        <taxon>Bacillota</taxon>
        <taxon>Clostridia</taxon>
        <taxon>Eubacteriales</taxon>
        <taxon>environmental samples</taxon>
    </lineage>
</organism>
<dbReference type="GO" id="GO:0006508">
    <property type="term" value="P:proteolysis"/>
    <property type="evidence" value="ECO:0007669"/>
    <property type="project" value="UniProtKB-KW"/>
</dbReference>
<dbReference type="InterPro" id="IPR000064">
    <property type="entry name" value="NLP_P60_dom"/>
</dbReference>
<dbReference type="Gene3D" id="2.30.30.40">
    <property type="entry name" value="SH3 Domains"/>
    <property type="match status" value="2"/>
</dbReference>
<protein>
    <submittedName>
        <fullName evidence="6">Dipeptidyl-peptidase 6</fullName>
        <ecNumber evidence="6">3.4.22.-</ecNumber>
    </submittedName>
</protein>
<dbReference type="Gene3D" id="3.90.1720.10">
    <property type="entry name" value="endopeptidase domain like (from Nostoc punctiforme)"/>
    <property type="match status" value="1"/>
</dbReference>
<evidence type="ECO:0000256" key="4">
    <source>
        <dbReference type="ARBA" id="ARBA00022807"/>
    </source>
</evidence>
<dbReference type="InterPro" id="IPR038765">
    <property type="entry name" value="Papain-like_cys_pep_sf"/>
</dbReference>
<evidence type="ECO:0000259" key="5">
    <source>
        <dbReference type="PROSITE" id="PS51935"/>
    </source>
</evidence>
<keyword evidence="2" id="KW-0645">Protease</keyword>
<dbReference type="PANTHER" id="PTHR47053:SF1">
    <property type="entry name" value="MUREIN DD-ENDOPEPTIDASE MEPH-RELATED"/>
    <property type="match status" value="1"/>
</dbReference>
<accession>A0A212IYX5</accession>
<dbReference type="PANTHER" id="PTHR47053">
    <property type="entry name" value="MUREIN DD-ENDOPEPTIDASE MEPH-RELATED"/>
    <property type="match status" value="1"/>
</dbReference>
<proteinExistence type="inferred from homology"/>
<evidence type="ECO:0000256" key="3">
    <source>
        <dbReference type="ARBA" id="ARBA00022801"/>
    </source>
</evidence>
<reference evidence="6" key="1">
    <citation type="submission" date="2016-04" db="EMBL/GenBank/DDBJ databases">
        <authorList>
            <person name="Evans L.H."/>
            <person name="Alamgir A."/>
            <person name="Owens N."/>
            <person name="Weber N.D."/>
            <person name="Virtaneva K."/>
            <person name="Barbian K."/>
            <person name="Babar A."/>
            <person name="Rosenke K."/>
        </authorList>
    </citation>
    <scope>NUCLEOTIDE SEQUENCE</scope>
    <source>
        <strain evidence="6">86</strain>
    </source>
</reference>
<dbReference type="Pfam" id="PF00877">
    <property type="entry name" value="NLPC_P60"/>
    <property type="match status" value="1"/>
</dbReference>
<dbReference type="InterPro" id="IPR051202">
    <property type="entry name" value="Peptidase_C40"/>
</dbReference>
<dbReference type="SUPFAM" id="SSF54001">
    <property type="entry name" value="Cysteine proteinases"/>
    <property type="match status" value="1"/>
</dbReference>
<evidence type="ECO:0000256" key="2">
    <source>
        <dbReference type="ARBA" id="ARBA00022670"/>
    </source>
</evidence>
<evidence type="ECO:0000313" key="6">
    <source>
        <dbReference type="EMBL" id="SBV92423.1"/>
    </source>
</evidence>
<dbReference type="GO" id="GO:0008234">
    <property type="term" value="F:cysteine-type peptidase activity"/>
    <property type="evidence" value="ECO:0007669"/>
    <property type="project" value="UniProtKB-KW"/>
</dbReference>